<accession>A0A2J7YXY5</accession>
<dbReference type="PROSITE" id="PS50995">
    <property type="entry name" value="HTH_MARR_2"/>
    <property type="match status" value="1"/>
</dbReference>
<dbReference type="SMART" id="SM00347">
    <property type="entry name" value="HTH_MARR"/>
    <property type="match status" value="1"/>
</dbReference>
<dbReference type="Pfam" id="PF01047">
    <property type="entry name" value="MarR"/>
    <property type="match status" value="1"/>
</dbReference>
<dbReference type="InterPro" id="IPR036388">
    <property type="entry name" value="WH-like_DNA-bd_sf"/>
</dbReference>
<dbReference type="InterPro" id="IPR000835">
    <property type="entry name" value="HTH_MarR-typ"/>
</dbReference>
<organism evidence="3 4">
    <name type="scientific">Streptomyces malaysiensis</name>
    <dbReference type="NCBI Taxonomy" id="92644"/>
    <lineage>
        <taxon>Bacteria</taxon>
        <taxon>Bacillati</taxon>
        <taxon>Actinomycetota</taxon>
        <taxon>Actinomycetes</taxon>
        <taxon>Kitasatosporales</taxon>
        <taxon>Streptomycetaceae</taxon>
        <taxon>Streptomyces</taxon>
        <taxon>Streptomyces violaceusniger group</taxon>
    </lineage>
</organism>
<feature type="compositionally biased region" description="Polar residues" evidence="1">
    <location>
        <begin position="33"/>
        <end position="43"/>
    </location>
</feature>
<dbReference type="InterPro" id="IPR036390">
    <property type="entry name" value="WH_DNA-bd_sf"/>
</dbReference>
<feature type="region of interest" description="Disordered" evidence="1">
    <location>
        <begin position="17"/>
        <end position="99"/>
    </location>
</feature>
<keyword evidence="4" id="KW-1185">Reference proteome</keyword>
<dbReference type="EMBL" id="LJIW01000002">
    <property type="protein sequence ID" value="PNG92892.1"/>
    <property type="molecule type" value="Genomic_DNA"/>
</dbReference>
<proteinExistence type="predicted"/>
<dbReference type="RefSeq" id="WP_214609370.1">
    <property type="nucleotide sequence ID" value="NZ_LJIW01000002.1"/>
</dbReference>
<dbReference type="Proteomes" id="UP000236520">
    <property type="component" value="Unassembled WGS sequence"/>
</dbReference>
<name>A0A2J7YXY5_STRMQ</name>
<sequence length="224" mass="25071">MLDRRLERLERELMLVARCSVLTPRERKGCQATDPQTAESEQPTAKRDTGPDLRKETRAESRGEPRTESRGEPRTEPRTESGTESRGEPGPDPCATTPARLDRSGYLLLSRLDAEGAMSIGQLADALQLDVSTVNRQTGALLRAGLVERIPDPDGGLARKLRVTSQGADRMAAERTCRQTGLSRLLESWTLEDVIRLEDVLTRFNREVERQEGRAWPRETHDAE</sequence>
<dbReference type="AlphaFoldDB" id="A0A2J7YXY5"/>
<dbReference type="InterPro" id="IPR052526">
    <property type="entry name" value="HTH-type_Bedaq_tolerance"/>
</dbReference>
<dbReference type="PANTHER" id="PTHR39515">
    <property type="entry name" value="CONSERVED PROTEIN"/>
    <property type="match status" value="1"/>
</dbReference>
<dbReference type="PANTHER" id="PTHR39515:SF2">
    <property type="entry name" value="HTH-TYPE TRANSCRIPTIONAL REGULATOR RV0880"/>
    <property type="match status" value="1"/>
</dbReference>
<feature type="domain" description="HTH marR-type" evidence="2">
    <location>
        <begin position="46"/>
        <end position="206"/>
    </location>
</feature>
<gene>
    <name evidence="3" type="ORF">SMF913_28357</name>
</gene>
<protein>
    <recommendedName>
        <fullName evidence="2">HTH marR-type domain-containing protein</fullName>
    </recommendedName>
</protein>
<dbReference type="GO" id="GO:0003700">
    <property type="term" value="F:DNA-binding transcription factor activity"/>
    <property type="evidence" value="ECO:0007669"/>
    <property type="project" value="InterPro"/>
</dbReference>
<evidence type="ECO:0000313" key="4">
    <source>
        <dbReference type="Proteomes" id="UP000236520"/>
    </source>
</evidence>
<reference evidence="3 4" key="1">
    <citation type="submission" date="2015-09" db="EMBL/GenBank/DDBJ databases">
        <title>Genome sequence, genome mining and natural product profiling of a biocontrol bacterium Streptomyces malaysiensis F913.</title>
        <authorList>
            <person name="Xu Y."/>
            <person name="Wei J."/>
            <person name="Xie J."/>
            <person name="Li T."/>
            <person name="Zhou Z."/>
        </authorList>
    </citation>
    <scope>NUCLEOTIDE SEQUENCE [LARGE SCALE GENOMIC DNA]</scope>
    <source>
        <strain evidence="3 4">F913</strain>
    </source>
</reference>
<evidence type="ECO:0000256" key="1">
    <source>
        <dbReference type="SAM" id="MobiDB-lite"/>
    </source>
</evidence>
<comment type="caution">
    <text evidence="3">The sequence shown here is derived from an EMBL/GenBank/DDBJ whole genome shotgun (WGS) entry which is preliminary data.</text>
</comment>
<feature type="compositionally biased region" description="Basic and acidic residues" evidence="1">
    <location>
        <begin position="44"/>
        <end position="89"/>
    </location>
</feature>
<dbReference type="Gene3D" id="1.10.10.10">
    <property type="entry name" value="Winged helix-like DNA-binding domain superfamily/Winged helix DNA-binding domain"/>
    <property type="match status" value="1"/>
</dbReference>
<evidence type="ECO:0000313" key="3">
    <source>
        <dbReference type="EMBL" id="PNG92892.1"/>
    </source>
</evidence>
<dbReference type="SUPFAM" id="SSF46785">
    <property type="entry name" value="Winged helix' DNA-binding domain"/>
    <property type="match status" value="1"/>
</dbReference>
<evidence type="ECO:0000259" key="2">
    <source>
        <dbReference type="PROSITE" id="PS50995"/>
    </source>
</evidence>